<reference evidence="1" key="1">
    <citation type="submission" date="2022-01" db="EMBL/GenBank/DDBJ databases">
        <title>Microbacterium eymi and Microbacterium rhizovicinus sp. nov., isolated from the rhizospheric soil of Elymus tsukushiensis, a plant native to the Dokdo Islands, Republic of Korea.</title>
        <authorList>
            <person name="Hwang Y.J."/>
        </authorList>
    </citation>
    <scope>NUCLEOTIDE SEQUENCE</scope>
    <source>
        <strain evidence="1">KUDC0405</strain>
    </source>
</reference>
<dbReference type="PANTHER" id="PTHR37816">
    <property type="entry name" value="YALI0E33011P"/>
    <property type="match status" value="1"/>
</dbReference>
<dbReference type="Proteomes" id="UP001054811">
    <property type="component" value="Chromosome"/>
</dbReference>
<dbReference type="PANTHER" id="PTHR37816:SF1">
    <property type="entry name" value="TOXIN"/>
    <property type="match status" value="1"/>
</dbReference>
<gene>
    <name evidence="1" type="ORF">L2X98_30545</name>
</gene>
<dbReference type="Gene3D" id="3.40.50.300">
    <property type="entry name" value="P-loop containing nucleotide triphosphate hydrolases"/>
    <property type="match status" value="1"/>
</dbReference>
<organism evidence="1 2">
    <name type="scientific">Microbacterium elymi</name>
    <dbReference type="NCBI Taxonomy" id="2909587"/>
    <lineage>
        <taxon>Bacteria</taxon>
        <taxon>Bacillati</taxon>
        <taxon>Actinomycetota</taxon>
        <taxon>Actinomycetes</taxon>
        <taxon>Micrococcales</taxon>
        <taxon>Microbacteriaceae</taxon>
        <taxon>Microbacterium</taxon>
    </lineage>
</organism>
<dbReference type="SUPFAM" id="SSF52540">
    <property type="entry name" value="P-loop containing nucleoside triphosphate hydrolases"/>
    <property type="match status" value="1"/>
</dbReference>
<name>A0ABY5NI21_9MICO</name>
<dbReference type="InterPro" id="IPR052922">
    <property type="entry name" value="Cytidylate_Kinase-2"/>
</dbReference>
<protein>
    <submittedName>
        <fullName evidence="1">Toxin</fullName>
    </submittedName>
</protein>
<sequence length="184" mass="21096">MKVHIVGTSGSGKSRLAARVAEALGVPRLELDAVFWDADWTLRDLDEAHRMILDFVRAHPDGWVMDGNWASRLGDVLDPPHEPDVIVWIDHSRLRTVGRVMRRTARRGILREELWHGNHERPSSWLRRDPEENIVLWSWTQHPVARARMEQRLADGEPIVRLRGQRAVDAWVRAIHGAADVARG</sequence>
<evidence type="ECO:0000313" key="2">
    <source>
        <dbReference type="Proteomes" id="UP001054811"/>
    </source>
</evidence>
<dbReference type="EMBL" id="CP091139">
    <property type="protein sequence ID" value="UUT34793.1"/>
    <property type="molecule type" value="Genomic_DNA"/>
</dbReference>
<accession>A0ABY5NI21</accession>
<dbReference type="InterPro" id="IPR027417">
    <property type="entry name" value="P-loop_NTPase"/>
</dbReference>
<keyword evidence="2" id="KW-1185">Reference proteome</keyword>
<dbReference type="RefSeq" id="WP_259611319.1">
    <property type="nucleotide sequence ID" value="NZ_CP091139.2"/>
</dbReference>
<proteinExistence type="predicted"/>
<evidence type="ECO:0000313" key="1">
    <source>
        <dbReference type="EMBL" id="UUT34793.1"/>
    </source>
</evidence>